<dbReference type="EMBL" id="AKIJ01000005">
    <property type="protein sequence ID" value="KFG25519.1"/>
    <property type="molecule type" value="Genomic_DNA"/>
</dbReference>
<reference evidence="2 3" key="1">
    <citation type="journal article" date="2014" name="Genome Announc.">
        <title>Genome Sequence of the Microsporidian Species Nematocida sp1 Strain ERTm6 (ATCC PRA-372).</title>
        <authorList>
            <person name="Bakowski M.A."/>
            <person name="Priest M."/>
            <person name="Young S."/>
            <person name="Cuomo C.A."/>
            <person name="Troemel E.R."/>
        </authorList>
    </citation>
    <scope>NUCLEOTIDE SEQUENCE [LARGE SCALE GENOMIC DNA]</scope>
    <source>
        <strain evidence="2 3">ERTm6</strain>
    </source>
</reference>
<feature type="transmembrane region" description="Helical" evidence="1">
    <location>
        <begin position="12"/>
        <end position="32"/>
    </location>
</feature>
<dbReference type="RefSeq" id="XP_052904074.1">
    <property type="nucleotide sequence ID" value="XM_053049903.1"/>
</dbReference>
<keyword evidence="1" id="KW-0472">Membrane</keyword>
<protein>
    <submittedName>
        <fullName evidence="2">Uncharacterized protein</fullName>
    </submittedName>
</protein>
<evidence type="ECO:0000256" key="1">
    <source>
        <dbReference type="SAM" id="Phobius"/>
    </source>
</evidence>
<accession>A0A086J051</accession>
<name>A0A086J051_NEMA1</name>
<organism evidence="2 3">
    <name type="scientific">Nematocida ausubeli (strain ATCC PRA-371 / ERTm2)</name>
    <name type="common">Nematode killer fungus</name>
    <dbReference type="NCBI Taxonomy" id="1913371"/>
    <lineage>
        <taxon>Eukaryota</taxon>
        <taxon>Fungi</taxon>
        <taxon>Fungi incertae sedis</taxon>
        <taxon>Microsporidia</taxon>
        <taxon>Nematocida</taxon>
    </lineage>
</organism>
<evidence type="ECO:0000313" key="2">
    <source>
        <dbReference type="EMBL" id="KFG25519.1"/>
    </source>
</evidence>
<dbReference type="HOGENOM" id="CLU_045426_0_0_1"/>
<proteinExistence type="predicted"/>
<comment type="caution">
    <text evidence="2">The sequence shown here is derived from an EMBL/GenBank/DDBJ whole genome shotgun (WGS) entry which is preliminary data.</text>
</comment>
<dbReference type="AlphaFoldDB" id="A0A086J051"/>
<sequence>MIQSQKTPIKKIILVLGSVLAAFILILLPVLYTRRNSCNKETCSHAEHISMHEDGCSHEESAHDECVLLVQSRPHVFEGIFIHRAGVSAVYEKENIIPIRSLKTEEKVKAPVGFLGRIKGYFFRKSEEKAEVPTVTAEEMEIQLNNTENIMWNYDKQFVKEINKMKSREKQMLILEIRSMILNLSTILPSKLSLLDDSNNLFWLTVYCSGDLLVDWMAFTFTVEELSEVKMRIEDLFNSTEEAEVLRNNLLSIVQSFITKIASKTGLGGKITKQRENVATILRDYKATQKMVCDIEESCETEKLLLVLDALSYLIPMTEESNKAILQTVNRVQERISGLAQSIALRQMNDYLSLTKKYNSEIIGAINGYMRFISDFEQYIGVNTFNTENIKNVEKMNDSTFVYDFKPTASASEVIKGSNKMISVANILFKQYMHLLSERDTETDYTLFILDENAEEPVVIAELISEEEQEAVLVEEDNE</sequence>
<evidence type="ECO:0000313" key="3">
    <source>
        <dbReference type="Proteomes" id="UP000054524"/>
    </source>
</evidence>
<keyword evidence="1" id="KW-0812">Transmembrane</keyword>
<dbReference type="Proteomes" id="UP000054524">
    <property type="component" value="Unassembled WGS sequence"/>
</dbReference>
<gene>
    <name evidence="2" type="ORF">NESG_02295</name>
</gene>
<dbReference type="GeneID" id="77677268"/>
<keyword evidence="3" id="KW-1185">Reference proteome</keyword>
<keyword evidence="1" id="KW-1133">Transmembrane helix</keyword>